<evidence type="ECO:0000256" key="1">
    <source>
        <dbReference type="ARBA" id="ARBA00004613"/>
    </source>
</evidence>
<dbReference type="eggNOG" id="COG3509">
    <property type="taxonomic scope" value="Bacteria"/>
</dbReference>
<dbReference type="STRING" id="1068978.AMETH_2656"/>
<keyword evidence="7" id="KW-0624">Polysaccharide degradation</keyword>
<reference evidence="9 10" key="1">
    <citation type="submission" date="2014-07" db="EMBL/GenBank/DDBJ databases">
        <title>Whole Genome Sequence of the Amycolatopsis methanolica 239.</title>
        <authorList>
            <person name="Tang B."/>
        </authorList>
    </citation>
    <scope>NUCLEOTIDE SEQUENCE [LARGE SCALE GENOMIC DNA]</scope>
    <source>
        <strain evidence="9 10">239</strain>
    </source>
</reference>
<dbReference type="RefSeq" id="WP_017981967.1">
    <property type="nucleotide sequence ID" value="NZ_AQUL01000001.1"/>
</dbReference>
<protein>
    <recommendedName>
        <fullName evidence="11">Polyhydroxybutyrate depolymerase</fullName>
    </recommendedName>
</protein>
<dbReference type="PATRIC" id="fig|1068978.7.peg.2843"/>
<comment type="subcellular location">
    <subcellularLocation>
        <location evidence="1">Secreted</location>
    </subcellularLocation>
</comment>
<keyword evidence="3" id="KW-0858">Xylan degradation</keyword>
<keyword evidence="2" id="KW-0964">Secreted</keyword>
<dbReference type="HOGENOM" id="CLU_027551_4_1_11"/>
<dbReference type="GO" id="GO:0030600">
    <property type="term" value="F:feruloyl esterase activity"/>
    <property type="evidence" value="ECO:0007669"/>
    <property type="project" value="InterPro"/>
</dbReference>
<organism evidence="9 10">
    <name type="scientific">Amycolatopsis methanolica 239</name>
    <dbReference type="NCBI Taxonomy" id="1068978"/>
    <lineage>
        <taxon>Bacteria</taxon>
        <taxon>Bacillati</taxon>
        <taxon>Actinomycetota</taxon>
        <taxon>Actinomycetes</taxon>
        <taxon>Pseudonocardiales</taxon>
        <taxon>Pseudonocardiaceae</taxon>
        <taxon>Amycolatopsis</taxon>
        <taxon>Amycolatopsis methanolica group</taxon>
    </lineage>
</organism>
<keyword evidence="4 8" id="KW-0732">Signal</keyword>
<gene>
    <name evidence="9" type="ORF">AMETH_2656</name>
</gene>
<dbReference type="SUPFAM" id="SSF53474">
    <property type="entry name" value="alpha/beta-Hydrolases"/>
    <property type="match status" value="1"/>
</dbReference>
<evidence type="ECO:0000256" key="6">
    <source>
        <dbReference type="ARBA" id="ARBA00023277"/>
    </source>
</evidence>
<evidence type="ECO:0000256" key="3">
    <source>
        <dbReference type="ARBA" id="ARBA00022651"/>
    </source>
</evidence>
<name>A0A076MP89_AMYME</name>
<keyword evidence="5" id="KW-0378">Hydrolase</keyword>
<sequence length="308" mass="32228">MRARRLVIAVAAAITGTLLAAPAATASGIVDFPVPSAGCGHPAPVPAGQSVTRTVTSGGLTRSYLLHVPADYRPDRPDPLVLSFHGHGRTAEYQEELSGFSGRSVIAVYPQGLTGTDGESAWTGAPYSAAADDVLFTSDLLNQVQRELCVDPRRVFAAGKSNGGGFTGVLACRLSGRIAAFAPVSGAFYPQGGECHPSRPAPVLDFHGTADATIPYAGDPARGLPSIPDWLAGWASLDGCAAEPVVRDLGDGVRVERWRSCDADVVHYRVEGLGHDWPSTAPNPDSDVPSVIDATPVILRFFSAHPLR</sequence>
<dbReference type="Proteomes" id="UP000062973">
    <property type="component" value="Chromosome"/>
</dbReference>
<dbReference type="PANTHER" id="PTHR38050:SF2">
    <property type="entry name" value="FERULOYL ESTERASE C-RELATED"/>
    <property type="match status" value="1"/>
</dbReference>
<dbReference type="EMBL" id="CP009110">
    <property type="protein sequence ID" value="AIJ22748.1"/>
    <property type="molecule type" value="Genomic_DNA"/>
</dbReference>
<evidence type="ECO:0000313" key="9">
    <source>
        <dbReference type="EMBL" id="AIJ22748.1"/>
    </source>
</evidence>
<dbReference type="AlphaFoldDB" id="A0A076MP89"/>
<dbReference type="GO" id="GO:0045493">
    <property type="term" value="P:xylan catabolic process"/>
    <property type="evidence" value="ECO:0007669"/>
    <property type="project" value="UniProtKB-KW"/>
</dbReference>
<evidence type="ECO:0000256" key="5">
    <source>
        <dbReference type="ARBA" id="ARBA00022801"/>
    </source>
</evidence>
<proteinExistence type="predicted"/>
<keyword evidence="6" id="KW-0119">Carbohydrate metabolism</keyword>
<keyword evidence="10" id="KW-1185">Reference proteome</keyword>
<evidence type="ECO:0000256" key="7">
    <source>
        <dbReference type="ARBA" id="ARBA00023326"/>
    </source>
</evidence>
<dbReference type="InterPro" id="IPR043595">
    <property type="entry name" value="FaeB/C/D"/>
</dbReference>
<feature type="chain" id="PRO_5039099085" description="Polyhydroxybutyrate depolymerase" evidence="8">
    <location>
        <begin position="21"/>
        <end position="308"/>
    </location>
</feature>
<evidence type="ECO:0008006" key="11">
    <source>
        <dbReference type="Google" id="ProtNLM"/>
    </source>
</evidence>
<dbReference type="InterPro" id="IPR029058">
    <property type="entry name" value="AB_hydrolase_fold"/>
</dbReference>
<dbReference type="PANTHER" id="PTHR38050">
    <property type="match status" value="1"/>
</dbReference>
<evidence type="ECO:0000313" key="10">
    <source>
        <dbReference type="Proteomes" id="UP000062973"/>
    </source>
</evidence>
<evidence type="ECO:0000256" key="8">
    <source>
        <dbReference type="SAM" id="SignalP"/>
    </source>
</evidence>
<feature type="signal peptide" evidence="8">
    <location>
        <begin position="1"/>
        <end position="20"/>
    </location>
</feature>
<evidence type="ECO:0000256" key="4">
    <source>
        <dbReference type="ARBA" id="ARBA00022729"/>
    </source>
</evidence>
<accession>A0A076MP89</accession>
<dbReference type="GO" id="GO:0005576">
    <property type="term" value="C:extracellular region"/>
    <property type="evidence" value="ECO:0007669"/>
    <property type="project" value="UniProtKB-SubCell"/>
</dbReference>
<dbReference type="Gene3D" id="3.40.50.1820">
    <property type="entry name" value="alpha/beta hydrolase"/>
    <property type="match status" value="1"/>
</dbReference>
<dbReference type="KEGG" id="amq:AMETH_2656"/>
<dbReference type="OrthoDB" id="9767239at2"/>
<evidence type="ECO:0000256" key="2">
    <source>
        <dbReference type="ARBA" id="ARBA00022525"/>
    </source>
</evidence>